<proteinExistence type="predicted"/>
<keyword evidence="2" id="KW-0472">Membrane</keyword>
<sequence length="910" mass="97000">MARKADNDDAGFVKSSFWSPLVQDQFSLSITRSSIGASTGSRALRTGDWRRVAAADTDGEPVQVPPCDRYQDNTPNIDDVHSPASVNFDSSADPLMASPLVPRALAAGSGLSGCLNVDEDLDSPSSGFSLSGGEASLWLDSPAGDQLQDPRPSAVSPVQIRRPPPVDSELSTPGSDGYASPSVLFAIRPASLMRSSVQNPLFVERPASCEDDNVAKTLLLSSCAGRSPSSRLPRCTFESGWSSSSFSAEKSISLNPSQHNDKVSPLSHMEVTSSPPASSARQLLPLLTQGEMETPRRIIKNLSAATQDAVSGADLTTARAASPSRQHTELTLQGAGLQLDLDAIPQRTIVTCKTAVALTPCSAALPCLGRELGPPTAVDSPVRANKDPVDKHLLDPAGSKVVQGLQHRARTELSKITGCPNLAAADLDDIILAGRSLDQTPRKDTRTDNRHVGAGRVVPKETVDKRQRLRKLPRQEVTQRQGATERETQRDSPSTLRRLECCVLVPLLVVLVVLGIRSSSEWKGSAPRTSVTKRFDSGPVCFLERYPGENSMRRVTSTGSSILPIAEPTRPNNCTTAKWVQIPFCWRQLPNCHALDGLLSFLKVIAEPAVHDANTFDKLEAGEAVVHLDTSELYADSWAPVENLEKFPANLVGFPGSSTTHAAQPPPQYEASTALDASPAHDYNYDAGADSVQQKKFGPCSTPSDDISFPVLDERRLGAAVEYGLTDLASLPSAEDTEYLHSFIEVAGAPCAPGAVGDIDSVLASIPGSGVSVVEGLPAPDASDDALILQQPFLSALFTKRMYGWTLLGLILATAASCLAGVILAWVIELLSSSTTRPQRVVRCDNAGEDGNRPPPQPPVDGRILRPKRRPGGSMANQVAQGVGSAHSTVQKGRKGSFVWKDDMLVYIGD</sequence>
<protein>
    <recommendedName>
        <fullName evidence="5">Transmembrane protein</fullName>
    </recommendedName>
</protein>
<evidence type="ECO:0008006" key="5">
    <source>
        <dbReference type="Google" id="ProtNLM"/>
    </source>
</evidence>
<feature type="transmembrane region" description="Helical" evidence="2">
    <location>
        <begin position="805"/>
        <end position="828"/>
    </location>
</feature>
<keyword evidence="2" id="KW-1133">Transmembrane helix</keyword>
<feature type="compositionally biased region" description="Basic and acidic residues" evidence="1">
    <location>
        <begin position="440"/>
        <end position="451"/>
    </location>
</feature>
<gene>
    <name evidence="3" type="ORF">VaNZ11_004076</name>
</gene>
<evidence type="ECO:0000313" key="4">
    <source>
        <dbReference type="Proteomes" id="UP001165090"/>
    </source>
</evidence>
<reference evidence="3 4" key="1">
    <citation type="journal article" date="2023" name="IScience">
        <title>Expanded male sex-determining region conserved during the evolution of homothallism in the green alga Volvox.</title>
        <authorList>
            <person name="Yamamoto K."/>
            <person name="Matsuzaki R."/>
            <person name="Mahakham W."/>
            <person name="Heman W."/>
            <person name="Sekimoto H."/>
            <person name="Kawachi M."/>
            <person name="Minakuchi Y."/>
            <person name="Toyoda A."/>
            <person name="Nozaki H."/>
        </authorList>
    </citation>
    <scope>NUCLEOTIDE SEQUENCE [LARGE SCALE GENOMIC DNA]</scope>
    <source>
        <strain evidence="3 4">NIES-4468</strain>
    </source>
</reference>
<accession>A0ABQ5RVJ3</accession>
<keyword evidence="4" id="KW-1185">Reference proteome</keyword>
<feature type="compositionally biased region" description="Polar residues" evidence="1">
    <location>
        <begin position="875"/>
        <end position="888"/>
    </location>
</feature>
<evidence type="ECO:0000256" key="1">
    <source>
        <dbReference type="SAM" id="MobiDB-lite"/>
    </source>
</evidence>
<feature type="region of interest" description="Disordered" evidence="1">
    <location>
        <begin position="252"/>
        <end position="279"/>
    </location>
</feature>
<feature type="region of interest" description="Disordered" evidence="1">
    <location>
        <begin position="139"/>
        <end position="176"/>
    </location>
</feature>
<feature type="region of interest" description="Disordered" evidence="1">
    <location>
        <begin position="440"/>
        <end position="492"/>
    </location>
</feature>
<comment type="caution">
    <text evidence="3">The sequence shown here is derived from an EMBL/GenBank/DDBJ whole genome shotgun (WGS) entry which is preliminary data.</text>
</comment>
<feature type="region of interest" description="Disordered" evidence="1">
    <location>
        <begin position="845"/>
        <end position="888"/>
    </location>
</feature>
<name>A0ABQ5RVJ3_9CHLO</name>
<keyword evidence="2" id="KW-0812">Transmembrane</keyword>
<evidence type="ECO:0000313" key="3">
    <source>
        <dbReference type="EMBL" id="GLI61652.1"/>
    </source>
</evidence>
<evidence type="ECO:0000256" key="2">
    <source>
        <dbReference type="SAM" id="Phobius"/>
    </source>
</evidence>
<dbReference type="EMBL" id="BSDZ01000010">
    <property type="protein sequence ID" value="GLI61652.1"/>
    <property type="molecule type" value="Genomic_DNA"/>
</dbReference>
<feature type="compositionally biased region" description="Polar residues" evidence="1">
    <location>
        <begin position="270"/>
        <end position="279"/>
    </location>
</feature>
<dbReference type="Proteomes" id="UP001165090">
    <property type="component" value="Unassembled WGS sequence"/>
</dbReference>
<organism evidence="3 4">
    <name type="scientific">Volvox africanus</name>
    <dbReference type="NCBI Taxonomy" id="51714"/>
    <lineage>
        <taxon>Eukaryota</taxon>
        <taxon>Viridiplantae</taxon>
        <taxon>Chlorophyta</taxon>
        <taxon>core chlorophytes</taxon>
        <taxon>Chlorophyceae</taxon>
        <taxon>CS clade</taxon>
        <taxon>Chlamydomonadales</taxon>
        <taxon>Volvocaceae</taxon>
        <taxon>Volvox</taxon>
    </lineage>
</organism>